<organism evidence="3 4">
    <name type="scientific">Coccomyxa viridis</name>
    <dbReference type="NCBI Taxonomy" id="1274662"/>
    <lineage>
        <taxon>Eukaryota</taxon>
        <taxon>Viridiplantae</taxon>
        <taxon>Chlorophyta</taxon>
        <taxon>core chlorophytes</taxon>
        <taxon>Trebouxiophyceae</taxon>
        <taxon>Trebouxiophyceae incertae sedis</taxon>
        <taxon>Coccomyxaceae</taxon>
        <taxon>Coccomyxa</taxon>
    </lineage>
</organism>
<keyword evidence="1" id="KW-0175">Coiled coil</keyword>
<keyword evidence="4" id="KW-1185">Reference proteome</keyword>
<protein>
    <submittedName>
        <fullName evidence="3">G7817 protein</fullName>
    </submittedName>
</protein>
<dbReference type="EMBL" id="CAXHTA020000012">
    <property type="protein sequence ID" value="CAL5225039.1"/>
    <property type="molecule type" value="Genomic_DNA"/>
</dbReference>
<feature type="coiled-coil region" evidence="1">
    <location>
        <begin position="40"/>
        <end position="95"/>
    </location>
</feature>
<gene>
    <name evidence="3" type="primary">g7817</name>
    <name evidence="3" type="ORF">VP750_LOCUS6698</name>
</gene>
<evidence type="ECO:0000256" key="1">
    <source>
        <dbReference type="SAM" id="Coils"/>
    </source>
</evidence>
<name>A0ABP1FYT0_9CHLO</name>
<accession>A0ABP1FYT0</accession>
<comment type="caution">
    <text evidence="3">The sequence shown here is derived from an EMBL/GenBank/DDBJ whole genome shotgun (WGS) entry which is preliminary data.</text>
</comment>
<sequence>MVTTRSGSRISAITAPKRALPKRQRPEKFPMDVKYLRTMLDAARTSISENESRIAEFETQVLEDKAQCAQQAQELTRAREEAETLRKNCNMLQEQLTSGGDEQDWQVAARALHGVAEAQMVDLQASMRLIEALQGQIEALNADVTRVCERRTPVMTPERERAIIEMTQRSLGQGFQALLDNMKHLRV</sequence>
<feature type="coiled-coil region" evidence="1">
    <location>
        <begin position="123"/>
        <end position="150"/>
    </location>
</feature>
<evidence type="ECO:0000313" key="4">
    <source>
        <dbReference type="Proteomes" id="UP001497392"/>
    </source>
</evidence>
<proteinExistence type="predicted"/>
<feature type="compositionally biased region" description="Polar residues" evidence="2">
    <location>
        <begin position="1"/>
        <end position="11"/>
    </location>
</feature>
<evidence type="ECO:0000256" key="2">
    <source>
        <dbReference type="SAM" id="MobiDB-lite"/>
    </source>
</evidence>
<reference evidence="3 4" key="1">
    <citation type="submission" date="2024-06" db="EMBL/GenBank/DDBJ databases">
        <authorList>
            <person name="Kraege A."/>
            <person name="Thomma B."/>
        </authorList>
    </citation>
    <scope>NUCLEOTIDE SEQUENCE [LARGE SCALE GENOMIC DNA]</scope>
</reference>
<evidence type="ECO:0000313" key="3">
    <source>
        <dbReference type="EMBL" id="CAL5225039.1"/>
    </source>
</evidence>
<dbReference type="Proteomes" id="UP001497392">
    <property type="component" value="Unassembled WGS sequence"/>
</dbReference>
<feature type="region of interest" description="Disordered" evidence="2">
    <location>
        <begin position="1"/>
        <end position="26"/>
    </location>
</feature>